<keyword evidence="9 12" id="KW-0238">DNA-binding</keyword>
<dbReference type="RefSeq" id="WP_154407191.1">
    <property type="nucleotide sequence ID" value="NZ_VUNR01000015.1"/>
</dbReference>
<dbReference type="InterPro" id="IPR001650">
    <property type="entry name" value="Helicase_C-like"/>
</dbReference>
<dbReference type="SMART" id="SM00487">
    <property type="entry name" value="DEXDc"/>
    <property type="match status" value="1"/>
</dbReference>
<dbReference type="CDD" id="cd17929">
    <property type="entry name" value="DEXHc_priA"/>
    <property type="match status" value="1"/>
</dbReference>
<dbReference type="Gene3D" id="3.40.1440.60">
    <property type="entry name" value="PriA, 3(prime) DNA-binding domain"/>
    <property type="match status" value="1"/>
</dbReference>
<dbReference type="InterPro" id="IPR042115">
    <property type="entry name" value="PriA_3primeBD_sf"/>
</dbReference>
<dbReference type="PANTHER" id="PTHR30580">
    <property type="entry name" value="PRIMOSOMAL PROTEIN N"/>
    <property type="match status" value="1"/>
</dbReference>
<dbReference type="InterPro" id="IPR014001">
    <property type="entry name" value="Helicase_ATP-bd"/>
</dbReference>
<evidence type="ECO:0000256" key="9">
    <source>
        <dbReference type="ARBA" id="ARBA00023125"/>
    </source>
</evidence>
<keyword evidence="10 12" id="KW-0413">Isomerase</keyword>
<feature type="binding site" evidence="12">
    <location>
        <position position="561"/>
    </location>
    <ligand>
        <name>Zn(2+)</name>
        <dbReference type="ChEBI" id="CHEBI:29105"/>
        <label>2</label>
    </ligand>
</feature>
<name>A0A6I2UBZ3_9FIRM</name>
<dbReference type="Pfam" id="PF18074">
    <property type="entry name" value="PriA_C"/>
    <property type="match status" value="1"/>
</dbReference>
<dbReference type="Proteomes" id="UP000433181">
    <property type="component" value="Unassembled WGS sequence"/>
</dbReference>
<proteinExistence type="inferred from homology"/>
<evidence type="ECO:0000256" key="11">
    <source>
        <dbReference type="ARBA" id="ARBA00048988"/>
    </source>
</evidence>
<evidence type="ECO:0000313" key="16">
    <source>
        <dbReference type="Proteomes" id="UP000433181"/>
    </source>
</evidence>
<dbReference type="GO" id="GO:0006269">
    <property type="term" value="P:DNA replication, synthesis of primer"/>
    <property type="evidence" value="ECO:0007669"/>
    <property type="project" value="UniProtKB-KW"/>
</dbReference>
<dbReference type="InterPro" id="IPR041236">
    <property type="entry name" value="PriA_C"/>
</dbReference>
<keyword evidence="6 12" id="KW-0347">Helicase</keyword>
<dbReference type="GeneID" id="96778961"/>
<protein>
    <recommendedName>
        <fullName evidence="12">Replication restart protein PriA</fullName>
    </recommendedName>
    <alternativeName>
        <fullName evidence="12">ATP-dependent DNA helicase PriA</fullName>
        <ecNumber evidence="12">5.6.2.4</ecNumber>
    </alternativeName>
    <alternativeName>
        <fullName evidence="12">DNA 3'-5' helicase PriA</fullName>
    </alternativeName>
</protein>
<comment type="cofactor">
    <cofactor evidence="12">
        <name>Zn(2+)</name>
        <dbReference type="ChEBI" id="CHEBI:29105"/>
    </cofactor>
    <text evidence="12">Binds 2 zinc ions per subunit.</text>
</comment>
<keyword evidence="16" id="KW-1185">Reference proteome</keyword>
<dbReference type="InterPro" id="IPR005259">
    <property type="entry name" value="PriA"/>
</dbReference>
<feature type="binding site" evidence="12">
    <location>
        <position position="564"/>
    </location>
    <ligand>
        <name>Zn(2+)</name>
        <dbReference type="ChEBI" id="CHEBI:29105"/>
        <label>2</label>
    </ligand>
</feature>
<evidence type="ECO:0000256" key="12">
    <source>
        <dbReference type="HAMAP-Rule" id="MF_00983"/>
    </source>
</evidence>
<feature type="binding site" evidence="12">
    <location>
        <position position="574"/>
    </location>
    <ligand>
        <name>Zn(2+)</name>
        <dbReference type="ChEBI" id="CHEBI:29105"/>
        <label>1</label>
    </ligand>
</feature>
<feature type="binding site" evidence="12">
    <location>
        <position position="538"/>
    </location>
    <ligand>
        <name>Zn(2+)</name>
        <dbReference type="ChEBI" id="CHEBI:29105"/>
        <label>1</label>
    </ligand>
</feature>
<keyword evidence="8 12" id="KW-0067">ATP-binding</keyword>
<feature type="domain" description="Helicase C-terminal" evidence="14">
    <location>
        <begin position="569"/>
        <end position="728"/>
    </location>
</feature>
<dbReference type="InterPro" id="IPR027417">
    <property type="entry name" value="P-loop_NTPase"/>
</dbReference>
<evidence type="ECO:0000256" key="1">
    <source>
        <dbReference type="ARBA" id="ARBA00022515"/>
    </source>
</evidence>
<keyword evidence="5 12" id="KW-0378">Hydrolase</keyword>
<evidence type="ECO:0000313" key="15">
    <source>
        <dbReference type="EMBL" id="MSU09028.1"/>
    </source>
</evidence>
<evidence type="ECO:0000256" key="10">
    <source>
        <dbReference type="ARBA" id="ARBA00023235"/>
    </source>
</evidence>
<dbReference type="PANTHER" id="PTHR30580:SF0">
    <property type="entry name" value="PRIMOSOMAL PROTEIN N"/>
    <property type="match status" value="1"/>
</dbReference>
<comment type="catalytic activity">
    <reaction evidence="12">
        <text>Couples ATP hydrolysis with the unwinding of duplex DNA by translocating in the 3'-5' direction.</text>
        <dbReference type="EC" id="5.6.2.4"/>
    </reaction>
</comment>
<dbReference type="GO" id="GO:0006270">
    <property type="term" value="P:DNA replication initiation"/>
    <property type="evidence" value="ECO:0007669"/>
    <property type="project" value="TreeGrafter"/>
</dbReference>
<dbReference type="CDD" id="cd18804">
    <property type="entry name" value="SF2_C_priA"/>
    <property type="match status" value="1"/>
</dbReference>
<reference evidence="15 16" key="1">
    <citation type="submission" date="2019-08" db="EMBL/GenBank/DDBJ databases">
        <title>In-depth cultivation of the pig gut microbiome towards novel bacterial diversity and tailored functional studies.</title>
        <authorList>
            <person name="Wylensek D."/>
            <person name="Hitch T.C.A."/>
            <person name="Clavel T."/>
        </authorList>
    </citation>
    <scope>NUCLEOTIDE SEQUENCE [LARGE SCALE GENOMIC DNA]</scope>
    <source>
        <strain evidence="15 16">WCA-693-APC-5D-A</strain>
    </source>
</reference>
<keyword evidence="4 12" id="KW-0547">Nucleotide-binding</keyword>
<sequence length="824" mass="92414">MQIADVYINIPVKSIASSFSYRIPAKLGRLGAGWRVLVPFGGRDIEGFVVKVCPVERYREMKDAYPVEKLKYIKAAVDEEPWFSPRMIEAAKWLADFYLCSVGEMMRLFMPGKSGLKIQLKYEAVPDMGDNMLLMVDVYRQVYEALLAAGSAKEKELGQQLEADDMPEAAAQLGKILEGLLKYKLVRRVYAASQRAKESYESYLAVGDGLTAEAIEQFDKRKKAQKRLLLWLADRQAAAGEPPDISIKELLSEGFSREVVKGVAESGFGAIRQRRVLRDSYRDFAAGGMVQELTADQQKAVSALGTQLKIREYRTFLLYGVTGSGKTQVYIEAARQARNMGRSVAVLVPEIALTGQVVQSFKGYFAGDIVVMHSRLSINERNDAIMRVRTGQAGIVIGARSALFTPLEDMGLIIMDEEQDNSYKQDESPRYHARVVAQKLAELYGAVLLLGSATPSLETYYHAVRGDYGLLYMPKRIGSRCLPKVVSADMRQELRMGRRSVISLPLQNLIADTLARHEQIILMLNRRGFATFVMCRSCGEPVKCPQCTMPLVYHRDGRLLCHHCDIQVPVPDVCPKCGSPYIKYFGSGTEKLEQELAELVPEARIIRMDRDTTAGKFAHTEILDKFRKREFDILLGTQMVAKGHDIPNVTAVGILSADSTLNMPDFRAAERVFMLITQTAGRAGRGEVPGRVVVQCYSPEHFAVRTGIDQDYEAFFREEMKLRKTLFNPPFSRLIKLVFQHENESEARRMATAMRDAFVQEFRGNPLQQAVGPAPAMMSWLRGVYRYALLLKTGDIESVLCFLRRQGAGQDMRVMVDIDPLATS</sequence>
<evidence type="ECO:0000256" key="7">
    <source>
        <dbReference type="ARBA" id="ARBA00022833"/>
    </source>
</evidence>
<organism evidence="15 16">
    <name type="scientific">Anaerovibrio slackiae</name>
    <dbReference type="NCBI Taxonomy" id="2652309"/>
    <lineage>
        <taxon>Bacteria</taxon>
        <taxon>Bacillati</taxon>
        <taxon>Bacillota</taxon>
        <taxon>Negativicutes</taxon>
        <taxon>Selenomonadales</taxon>
        <taxon>Selenomonadaceae</taxon>
        <taxon>Anaerovibrio</taxon>
    </lineage>
</organism>
<evidence type="ECO:0000256" key="4">
    <source>
        <dbReference type="ARBA" id="ARBA00022741"/>
    </source>
</evidence>
<dbReference type="Gene3D" id="3.40.50.300">
    <property type="entry name" value="P-loop containing nucleotide triphosphate hydrolases"/>
    <property type="match status" value="2"/>
</dbReference>
<dbReference type="EMBL" id="VUNR01000015">
    <property type="protein sequence ID" value="MSU09028.1"/>
    <property type="molecule type" value="Genomic_DNA"/>
</dbReference>
<dbReference type="Pfam" id="PF00271">
    <property type="entry name" value="Helicase_C"/>
    <property type="match status" value="1"/>
</dbReference>
<dbReference type="GO" id="GO:0006310">
    <property type="term" value="P:DNA recombination"/>
    <property type="evidence" value="ECO:0007669"/>
    <property type="project" value="InterPro"/>
</dbReference>
<comment type="function">
    <text evidence="12">Initiates the restart of stalled replication forks, which reloads the replicative helicase on sites other than the origin of replication. Recognizes and binds to abandoned replication forks and remodels them to uncover a helicase loading site. Promotes assembly of the primosome at these replication forks.</text>
</comment>
<feature type="binding site" evidence="12">
    <location>
        <position position="547"/>
    </location>
    <ligand>
        <name>Zn(2+)</name>
        <dbReference type="ChEBI" id="CHEBI:29105"/>
        <label>2</label>
    </ligand>
</feature>
<feature type="binding site" evidence="12">
    <location>
        <position position="577"/>
    </location>
    <ligand>
        <name>Zn(2+)</name>
        <dbReference type="ChEBI" id="CHEBI:29105"/>
        <label>1</label>
    </ligand>
</feature>
<dbReference type="GO" id="GO:0005524">
    <property type="term" value="F:ATP binding"/>
    <property type="evidence" value="ECO:0007669"/>
    <property type="project" value="UniProtKB-UniRule"/>
</dbReference>
<dbReference type="EC" id="5.6.2.4" evidence="12"/>
<evidence type="ECO:0000256" key="3">
    <source>
        <dbReference type="ARBA" id="ARBA00022723"/>
    </source>
</evidence>
<feature type="binding site" evidence="12">
    <location>
        <position position="544"/>
    </location>
    <ligand>
        <name>Zn(2+)</name>
        <dbReference type="ChEBI" id="CHEBI:29105"/>
        <label>2</label>
    </ligand>
</feature>
<comment type="catalytic activity">
    <reaction evidence="11 12">
        <text>ATP + H2O = ADP + phosphate + H(+)</text>
        <dbReference type="Rhea" id="RHEA:13065"/>
        <dbReference type="ChEBI" id="CHEBI:15377"/>
        <dbReference type="ChEBI" id="CHEBI:15378"/>
        <dbReference type="ChEBI" id="CHEBI:30616"/>
        <dbReference type="ChEBI" id="CHEBI:43474"/>
        <dbReference type="ChEBI" id="CHEBI:456216"/>
        <dbReference type="EC" id="5.6.2.4"/>
    </reaction>
</comment>
<dbReference type="PROSITE" id="PS51194">
    <property type="entry name" value="HELICASE_CTER"/>
    <property type="match status" value="1"/>
</dbReference>
<dbReference type="GO" id="GO:0016787">
    <property type="term" value="F:hydrolase activity"/>
    <property type="evidence" value="ECO:0007669"/>
    <property type="project" value="UniProtKB-KW"/>
</dbReference>
<dbReference type="AlphaFoldDB" id="A0A6I2UBZ3"/>
<evidence type="ECO:0000259" key="13">
    <source>
        <dbReference type="PROSITE" id="PS51192"/>
    </source>
</evidence>
<dbReference type="GO" id="GO:0003677">
    <property type="term" value="F:DNA binding"/>
    <property type="evidence" value="ECO:0007669"/>
    <property type="project" value="UniProtKB-UniRule"/>
</dbReference>
<accession>A0A6I2UBZ3</accession>
<dbReference type="GO" id="GO:0006302">
    <property type="term" value="P:double-strand break repair"/>
    <property type="evidence" value="ECO:0007669"/>
    <property type="project" value="InterPro"/>
</dbReference>
<feature type="domain" description="Helicase ATP-binding" evidence="13">
    <location>
        <begin position="307"/>
        <end position="473"/>
    </location>
</feature>
<gene>
    <name evidence="12 15" type="primary">priA</name>
    <name evidence="15" type="ORF">FYJ84_08530</name>
</gene>
<evidence type="ECO:0000256" key="2">
    <source>
        <dbReference type="ARBA" id="ARBA00022705"/>
    </source>
</evidence>
<dbReference type="InterPro" id="IPR041222">
    <property type="entry name" value="PriA_3primeBD"/>
</dbReference>
<dbReference type="PROSITE" id="PS51192">
    <property type="entry name" value="HELICASE_ATP_BIND_1"/>
    <property type="match status" value="1"/>
</dbReference>
<keyword evidence="1 12" id="KW-0639">Primosome</keyword>
<keyword evidence="2 12" id="KW-0235">DNA replication</keyword>
<dbReference type="SUPFAM" id="SSF52540">
    <property type="entry name" value="P-loop containing nucleoside triphosphate hydrolases"/>
    <property type="match status" value="2"/>
</dbReference>
<comment type="similarity">
    <text evidence="12">Belongs to the helicase family. PriA subfamily.</text>
</comment>
<dbReference type="HAMAP" id="MF_00983">
    <property type="entry name" value="PriA"/>
    <property type="match status" value="1"/>
</dbReference>
<comment type="subunit">
    <text evidence="12">Component of the replication restart primosome.</text>
</comment>
<keyword evidence="7 12" id="KW-0862">Zinc</keyword>
<dbReference type="Pfam" id="PF00270">
    <property type="entry name" value="DEAD"/>
    <property type="match status" value="1"/>
</dbReference>
<dbReference type="GO" id="GO:1990077">
    <property type="term" value="C:primosome complex"/>
    <property type="evidence" value="ECO:0007669"/>
    <property type="project" value="UniProtKB-UniRule"/>
</dbReference>
<dbReference type="NCBIfam" id="TIGR00595">
    <property type="entry name" value="priA"/>
    <property type="match status" value="1"/>
</dbReference>
<dbReference type="SMART" id="SM00490">
    <property type="entry name" value="HELICc"/>
    <property type="match status" value="1"/>
</dbReference>
<evidence type="ECO:0000256" key="6">
    <source>
        <dbReference type="ARBA" id="ARBA00022806"/>
    </source>
</evidence>
<dbReference type="Pfam" id="PF17764">
    <property type="entry name" value="PriA_3primeBD"/>
    <property type="match status" value="1"/>
</dbReference>
<dbReference type="FunFam" id="3.40.50.300:FF:000489">
    <property type="entry name" value="Primosome assembly protein PriA"/>
    <property type="match status" value="1"/>
</dbReference>
<dbReference type="GO" id="GO:0043138">
    <property type="term" value="F:3'-5' DNA helicase activity"/>
    <property type="evidence" value="ECO:0007669"/>
    <property type="project" value="UniProtKB-EC"/>
</dbReference>
<keyword evidence="3 12" id="KW-0479">Metal-binding</keyword>
<comment type="caution">
    <text evidence="15">The sequence shown here is derived from an EMBL/GenBank/DDBJ whole genome shotgun (WGS) entry which is preliminary data.</text>
</comment>
<dbReference type="GO" id="GO:0008270">
    <property type="term" value="F:zinc ion binding"/>
    <property type="evidence" value="ECO:0007669"/>
    <property type="project" value="UniProtKB-UniRule"/>
</dbReference>
<evidence type="ECO:0000256" key="8">
    <source>
        <dbReference type="ARBA" id="ARBA00022840"/>
    </source>
</evidence>
<feature type="binding site" evidence="12">
    <location>
        <position position="535"/>
    </location>
    <ligand>
        <name>Zn(2+)</name>
        <dbReference type="ChEBI" id="CHEBI:29105"/>
        <label>1</label>
    </ligand>
</feature>
<dbReference type="InterPro" id="IPR011545">
    <property type="entry name" value="DEAD/DEAH_box_helicase_dom"/>
</dbReference>
<evidence type="ECO:0000256" key="5">
    <source>
        <dbReference type="ARBA" id="ARBA00022801"/>
    </source>
</evidence>
<evidence type="ECO:0000259" key="14">
    <source>
        <dbReference type="PROSITE" id="PS51194"/>
    </source>
</evidence>